<gene>
    <name evidence="1" type="ORF">GCM10011383_44710</name>
</gene>
<sequence>MPILAHMSWTVILEDENKHPIASLSEEFRTGVNLDNEAFRMLRYLDPYGNTTFNRLQQQELLTDLRLLRELEPRPVVDELITLLTQSQEQVHTYVCFYGD</sequence>
<evidence type="ECO:0000313" key="1">
    <source>
        <dbReference type="EMBL" id="GGF28026.1"/>
    </source>
</evidence>
<organism evidence="1 2">
    <name type="scientific">Hymenobacter cavernae</name>
    <dbReference type="NCBI Taxonomy" id="2044852"/>
    <lineage>
        <taxon>Bacteria</taxon>
        <taxon>Pseudomonadati</taxon>
        <taxon>Bacteroidota</taxon>
        <taxon>Cytophagia</taxon>
        <taxon>Cytophagales</taxon>
        <taxon>Hymenobacteraceae</taxon>
        <taxon>Hymenobacter</taxon>
    </lineage>
</organism>
<evidence type="ECO:0000313" key="2">
    <source>
        <dbReference type="Proteomes" id="UP000632273"/>
    </source>
</evidence>
<keyword evidence="2" id="KW-1185">Reference proteome</keyword>
<protein>
    <submittedName>
        <fullName evidence="1">Uncharacterized protein</fullName>
    </submittedName>
</protein>
<dbReference type="EMBL" id="BMHT01000014">
    <property type="protein sequence ID" value="GGF28026.1"/>
    <property type="molecule type" value="Genomic_DNA"/>
</dbReference>
<dbReference type="Proteomes" id="UP000632273">
    <property type="component" value="Unassembled WGS sequence"/>
</dbReference>
<name>A0ABQ1UWN0_9BACT</name>
<accession>A0ABQ1UWN0</accession>
<reference evidence="2" key="1">
    <citation type="journal article" date="2019" name="Int. J. Syst. Evol. Microbiol.">
        <title>The Global Catalogue of Microorganisms (GCM) 10K type strain sequencing project: providing services to taxonomists for standard genome sequencing and annotation.</title>
        <authorList>
            <consortium name="The Broad Institute Genomics Platform"/>
            <consortium name="The Broad Institute Genome Sequencing Center for Infectious Disease"/>
            <person name="Wu L."/>
            <person name="Ma J."/>
        </authorList>
    </citation>
    <scope>NUCLEOTIDE SEQUENCE [LARGE SCALE GENOMIC DNA]</scope>
    <source>
        <strain evidence="2">CGMCC 1.15197</strain>
    </source>
</reference>
<proteinExistence type="predicted"/>
<comment type="caution">
    <text evidence="1">The sequence shown here is derived from an EMBL/GenBank/DDBJ whole genome shotgun (WGS) entry which is preliminary data.</text>
</comment>